<accession>A0A813FNT7</accession>
<evidence type="ECO:0000313" key="2">
    <source>
        <dbReference type="EMBL" id="CAE8616018.1"/>
    </source>
</evidence>
<feature type="compositionally biased region" description="Acidic residues" evidence="1">
    <location>
        <begin position="174"/>
        <end position="187"/>
    </location>
</feature>
<evidence type="ECO:0000313" key="3">
    <source>
        <dbReference type="Proteomes" id="UP000654075"/>
    </source>
</evidence>
<evidence type="ECO:0000256" key="1">
    <source>
        <dbReference type="SAM" id="MobiDB-lite"/>
    </source>
</evidence>
<name>A0A813FNT7_POLGL</name>
<proteinExistence type="predicted"/>
<feature type="non-terminal residue" evidence="2">
    <location>
        <position position="1"/>
    </location>
</feature>
<keyword evidence="3" id="KW-1185">Reference proteome</keyword>
<reference evidence="2" key="1">
    <citation type="submission" date="2021-02" db="EMBL/GenBank/DDBJ databases">
        <authorList>
            <person name="Dougan E. K."/>
            <person name="Rhodes N."/>
            <person name="Thang M."/>
            <person name="Chan C."/>
        </authorList>
    </citation>
    <scope>NUCLEOTIDE SEQUENCE</scope>
</reference>
<organism evidence="2 3">
    <name type="scientific">Polarella glacialis</name>
    <name type="common">Dinoflagellate</name>
    <dbReference type="NCBI Taxonomy" id="89957"/>
    <lineage>
        <taxon>Eukaryota</taxon>
        <taxon>Sar</taxon>
        <taxon>Alveolata</taxon>
        <taxon>Dinophyceae</taxon>
        <taxon>Suessiales</taxon>
        <taxon>Suessiaceae</taxon>
        <taxon>Polarella</taxon>
    </lineage>
</organism>
<comment type="caution">
    <text evidence="2">The sequence shown here is derived from an EMBL/GenBank/DDBJ whole genome shotgun (WGS) entry which is preliminary data.</text>
</comment>
<feature type="region of interest" description="Disordered" evidence="1">
    <location>
        <begin position="161"/>
        <end position="193"/>
    </location>
</feature>
<dbReference type="EMBL" id="CAJNNV010025773">
    <property type="protein sequence ID" value="CAE8616018.1"/>
    <property type="molecule type" value="Genomic_DNA"/>
</dbReference>
<dbReference type="AlphaFoldDB" id="A0A813FNT7"/>
<sequence length="233" mass="25213">VLAWSDSGAPRHEIHKAVAAAAALGGQLLQIPPGRSGTRSDLAAQLSTALPKLLDSVLNGGLEESVEVMEGWHLDGCLYAMSVTEALVAAGCPRASNSEVQDTWHDQRQAVVSELKRRRQALSERSVRFWLARVFEPGLLAWSDKLPALLVDELLGASEEGRGTAAEARRTADAGEDDWVTEGDLPDQSEAKLDLPPGYIGPVAATLRDCAFLLERVHWAVRRRGLHGQRQVS</sequence>
<protein>
    <submittedName>
        <fullName evidence="2">Uncharacterized protein</fullName>
    </submittedName>
</protein>
<dbReference type="Proteomes" id="UP000654075">
    <property type="component" value="Unassembled WGS sequence"/>
</dbReference>
<feature type="compositionally biased region" description="Basic and acidic residues" evidence="1">
    <location>
        <begin position="161"/>
        <end position="173"/>
    </location>
</feature>
<gene>
    <name evidence="2" type="ORF">PGLA1383_LOCUS33724</name>
</gene>